<dbReference type="InterPro" id="IPR036390">
    <property type="entry name" value="WH_DNA-bd_sf"/>
</dbReference>
<keyword evidence="7" id="KW-1185">Reference proteome</keyword>
<evidence type="ECO:0000256" key="3">
    <source>
        <dbReference type="ARBA" id="ARBA00023125"/>
    </source>
</evidence>
<dbReference type="AlphaFoldDB" id="A0A5P9NMR6"/>
<dbReference type="KEGG" id="halc:EY643_14625"/>
<dbReference type="InterPro" id="IPR036388">
    <property type="entry name" value="WH-like_DNA-bd_sf"/>
</dbReference>
<evidence type="ECO:0000259" key="5">
    <source>
        <dbReference type="PROSITE" id="PS50931"/>
    </source>
</evidence>
<comment type="similarity">
    <text evidence="1">Belongs to the LysR transcriptional regulatory family.</text>
</comment>
<dbReference type="OrthoDB" id="9775392at2"/>
<dbReference type="InterPro" id="IPR000847">
    <property type="entry name" value="LysR_HTH_N"/>
</dbReference>
<keyword evidence="3" id="KW-0238">DNA-binding</keyword>
<dbReference type="GO" id="GO:0003700">
    <property type="term" value="F:DNA-binding transcription factor activity"/>
    <property type="evidence" value="ECO:0007669"/>
    <property type="project" value="InterPro"/>
</dbReference>
<dbReference type="Proteomes" id="UP000326287">
    <property type="component" value="Chromosome"/>
</dbReference>
<gene>
    <name evidence="6" type="ORF">EY643_14625</name>
</gene>
<feature type="domain" description="HTH lysR-type" evidence="5">
    <location>
        <begin position="2"/>
        <end position="59"/>
    </location>
</feature>
<evidence type="ECO:0000313" key="7">
    <source>
        <dbReference type="Proteomes" id="UP000326287"/>
    </source>
</evidence>
<sequence>MISLKQIHYALAVERHLHFKKAAEECNISQSALSTALSELEKQLGFQVFERDNRKVLVTPLGEQVLERARQIELQMEDLVKLAESTGEPLSSPLALGVIPTVGPYLLPRVLPTLQQQFPALKLNIVEDQSAEVLDQLRRGALDAAIIALPYDCEGLLTFPFWSEDLFWIVNRRDEAASHEVASVDDLSRSHLMLLKDGHCLTEHALSACKLESISPHSFSATSLSTLIQLVVGNIGSTLVPQIALEQLVGSNEELATVPLEEPGPHRELAIAIRPNYPGMANIEALLALFRRELGTELNGKSAGKVEI</sequence>
<evidence type="ECO:0000256" key="4">
    <source>
        <dbReference type="ARBA" id="ARBA00023163"/>
    </source>
</evidence>
<dbReference type="PROSITE" id="PS50931">
    <property type="entry name" value="HTH_LYSR"/>
    <property type="match status" value="1"/>
</dbReference>
<reference evidence="6 7" key="1">
    <citation type="submission" date="2019-02" db="EMBL/GenBank/DDBJ databases">
        <authorList>
            <person name="Li S.-H."/>
        </authorList>
    </citation>
    <scope>NUCLEOTIDE SEQUENCE [LARGE SCALE GENOMIC DNA]</scope>
    <source>
        <strain evidence="6 7">IMCC14385</strain>
    </source>
</reference>
<keyword evidence="4" id="KW-0804">Transcription</keyword>
<dbReference type="FunFam" id="1.10.10.10:FF:000001">
    <property type="entry name" value="LysR family transcriptional regulator"/>
    <property type="match status" value="1"/>
</dbReference>
<protein>
    <submittedName>
        <fullName evidence="6">Hydrogen peroxide-inducible genes activator</fullName>
    </submittedName>
</protein>
<evidence type="ECO:0000313" key="6">
    <source>
        <dbReference type="EMBL" id="QFU76785.1"/>
    </source>
</evidence>
<dbReference type="InterPro" id="IPR005119">
    <property type="entry name" value="LysR_subst-bd"/>
</dbReference>
<name>A0A5P9NMR6_9GAMM</name>
<dbReference type="CDD" id="cd08411">
    <property type="entry name" value="PBP2_OxyR"/>
    <property type="match status" value="1"/>
</dbReference>
<dbReference type="SUPFAM" id="SSF46785">
    <property type="entry name" value="Winged helix' DNA-binding domain"/>
    <property type="match status" value="1"/>
</dbReference>
<evidence type="ECO:0000256" key="2">
    <source>
        <dbReference type="ARBA" id="ARBA00023015"/>
    </source>
</evidence>
<keyword evidence="2" id="KW-0805">Transcription regulation</keyword>
<dbReference type="SUPFAM" id="SSF53850">
    <property type="entry name" value="Periplasmic binding protein-like II"/>
    <property type="match status" value="1"/>
</dbReference>
<dbReference type="PANTHER" id="PTHR30346">
    <property type="entry name" value="TRANSCRIPTIONAL DUAL REGULATOR HCAR-RELATED"/>
    <property type="match status" value="1"/>
</dbReference>
<organism evidence="6 7">
    <name type="scientific">Halioglobus maricola</name>
    <dbReference type="NCBI Taxonomy" id="2601894"/>
    <lineage>
        <taxon>Bacteria</taxon>
        <taxon>Pseudomonadati</taxon>
        <taxon>Pseudomonadota</taxon>
        <taxon>Gammaproteobacteria</taxon>
        <taxon>Cellvibrionales</taxon>
        <taxon>Halieaceae</taxon>
        <taxon>Halioglobus</taxon>
    </lineage>
</organism>
<dbReference type="Pfam" id="PF03466">
    <property type="entry name" value="LysR_substrate"/>
    <property type="match status" value="1"/>
</dbReference>
<accession>A0A5P9NMR6</accession>
<evidence type="ECO:0000256" key="1">
    <source>
        <dbReference type="ARBA" id="ARBA00009437"/>
    </source>
</evidence>
<dbReference type="GO" id="GO:0032993">
    <property type="term" value="C:protein-DNA complex"/>
    <property type="evidence" value="ECO:0007669"/>
    <property type="project" value="TreeGrafter"/>
</dbReference>
<dbReference type="GO" id="GO:0003677">
    <property type="term" value="F:DNA binding"/>
    <property type="evidence" value="ECO:0007669"/>
    <property type="project" value="UniProtKB-KW"/>
</dbReference>
<dbReference type="Gene3D" id="1.10.10.10">
    <property type="entry name" value="Winged helix-like DNA-binding domain superfamily/Winged helix DNA-binding domain"/>
    <property type="match status" value="1"/>
</dbReference>
<dbReference type="EMBL" id="CP036422">
    <property type="protein sequence ID" value="QFU76785.1"/>
    <property type="molecule type" value="Genomic_DNA"/>
</dbReference>
<proteinExistence type="inferred from homology"/>
<dbReference type="Pfam" id="PF00126">
    <property type="entry name" value="HTH_1"/>
    <property type="match status" value="1"/>
</dbReference>
<dbReference type="PRINTS" id="PR00039">
    <property type="entry name" value="HTHLYSR"/>
</dbReference>
<dbReference type="PANTHER" id="PTHR30346:SF10">
    <property type="entry name" value="TRANSCRIPTIONAL REGULATOR OF OXIDATIVE STRESS OXYR"/>
    <property type="match status" value="1"/>
</dbReference>
<dbReference type="Gene3D" id="3.40.190.10">
    <property type="entry name" value="Periplasmic binding protein-like II"/>
    <property type="match status" value="2"/>
</dbReference>
<dbReference type="RefSeq" id="WP_153239927.1">
    <property type="nucleotide sequence ID" value="NZ_CP036422.1"/>
</dbReference>